<dbReference type="Pfam" id="PF07992">
    <property type="entry name" value="Pyr_redox_2"/>
    <property type="match status" value="1"/>
</dbReference>
<dbReference type="OrthoDB" id="9802771at2"/>
<dbReference type="InterPro" id="IPR036188">
    <property type="entry name" value="FAD/NAD-bd_sf"/>
</dbReference>
<dbReference type="STRING" id="1193182.BN11_630021"/>
<protein>
    <submittedName>
        <fullName evidence="2">FAD-dependent pyridine nucleotide-disulfide oxidoreductase</fullName>
    </submittedName>
</protein>
<dbReference type="InterPro" id="IPR023753">
    <property type="entry name" value="FAD/NAD-binding_dom"/>
</dbReference>
<evidence type="ECO:0000259" key="1">
    <source>
        <dbReference type="Pfam" id="PF07992"/>
    </source>
</evidence>
<dbReference type="GO" id="GO:0016491">
    <property type="term" value="F:oxidoreductase activity"/>
    <property type="evidence" value="ECO:0007669"/>
    <property type="project" value="InterPro"/>
</dbReference>
<dbReference type="AlphaFoldDB" id="W6K4N4"/>
<sequence>MSTVVILGAGTVGTMLANKLRKALPHDWSITVVDKDDEHHYQPGYLFVPFGTYTPERVVRSRKAQLDRGVDFVIDAVAHVDPVHQQVRLASGRQLSYQWLIIASGTVPRADQTPGLLDERVWRTSAFDFYTLDGAAALQDALESFEGGRLLVHITEMPIKCPVAPLEFAFLADDYFRKRRMRHKVDITYVTPLDGAFTKPVASAALGDLLEDKSIRVAPDFAISHVDPEKQAIVGYDGRELPFDLLVTVPLNMGQQFIIDSGLGDDLGFVPVDKHTLRSQISDRIFAIGDATNVPTSKAGAVAHFEVEHLVKNLEAAIAGEPLPSKFDGHANCFVESGHGKALLLDFNYDTEPLRGTFPASKVGPMKLLGESRLNHIGKLAFEKIYWNMLLPGKPLPVPTEMSMAGKIPAGHRS</sequence>
<dbReference type="SUPFAM" id="SSF51905">
    <property type="entry name" value="FAD/NAD(P)-binding domain"/>
    <property type="match status" value="2"/>
</dbReference>
<dbReference type="Gene3D" id="3.50.50.60">
    <property type="entry name" value="FAD/NAD(P)-binding domain"/>
    <property type="match status" value="2"/>
</dbReference>
<proteinExistence type="predicted"/>
<dbReference type="PANTHER" id="PTHR43755:SF1">
    <property type="entry name" value="FAD-DEPENDENT PYRIDINE NUCLEOTIDE-DISULPHIDE OXIDOREDUCTASE"/>
    <property type="match status" value="1"/>
</dbReference>
<name>W6K4N4_9MICO</name>
<accession>W6K4N4</accession>
<reference evidence="2 3" key="1">
    <citation type="journal article" date="2013" name="ISME J.">
        <title>A metabolic model for members of the genus Tetrasphaera involved in enhanced biological phosphorus removal.</title>
        <authorList>
            <person name="Kristiansen R."/>
            <person name="Nguyen H.T.T."/>
            <person name="Saunders A.M."/>
            <person name="Nielsen J.L."/>
            <person name="Wimmer R."/>
            <person name="Le V.Q."/>
            <person name="McIlroy S.J."/>
            <person name="Petrovski S."/>
            <person name="Seviour R.J."/>
            <person name="Calteau A."/>
            <person name="Nielsen K.L."/>
            <person name="Nielsen P.H."/>
        </authorList>
    </citation>
    <scope>NUCLEOTIDE SEQUENCE [LARGE SCALE GENOMIC DNA]</scope>
    <source>
        <strain evidence="2 3">Ben110</strain>
    </source>
</reference>
<keyword evidence="3" id="KW-1185">Reference proteome</keyword>
<dbReference type="Proteomes" id="UP000035763">
    <property type="component" value="Unassembled WGS sequence"/>
</dbReference>
<dbReference type="RefSeq" id="WP_048695698.1">
    <property type="nucleotide sequence ID" value="NZ_HG764815.1"/>
</dbReference>
<dbReference type="InterPro" id="IPR052541">
    <property type="entry name" value="SQRD"/>
</dbReference>
<organism evidence="2 3">
    <name type="scientific">Nostocoides australiense Ben110</name>
    <dbReference type="NCBI Taxonomy" id="1193182"/>
    <lineage>
        <taxon>Bacteria</taxon>
        <taxon>Bacillati</taxon>
        <taxon>Actinomycetota</taxon>
        <taxon>Actinomycetes</taxon>
        <taxon>Micrococcales</taxon>
        <taxon>Intrasporangiaceae</taxon>
        <taxon>Nostocoides</taxon>
    </lineage>
</organism>
<dbReference type="PANTHER" id="PTHR43755">
    <property type="match status" value="1"/>
</dbReference>
<feature type="domain" description="FAD/NAD(P)-binding" evidence="1">
    <location>
        <begin position="3"/>
        <end position="123"/>
    </location>
</feature>
<gene>
    <name evidence="2" type="ORF">BN11_630021</name>
</gene>
<comment type="caution">
    <text evidence="2">The sequence shown here is derived from an EMBL/GenBank/DDBJ whole genome shotgun (WGS) entry which is preliminary data.</text>
</comment>
<evidence type="ECO:0000313" key="3">
    <source>
        <dbReference type="Proteomes" id="UP000035763"/>
    </source>
</evidence>
<evidence type="ECO:0000313" key="2">
    <source>
        <dbReference type="EMBL" id="CCH75319.1"/>
    </source>
</evidence>
<dbReference type="EMBL" id="CAJA01000489">
    <property type="protein sequence ID" value="CCH75319.1"/>
    <property type="molecule type" value="Genomic_DNA"/>
</dbReference>